<dbReference type="EMBL" id="REGN01013198">
    <property type="protein sequence ID" value="RMZ94246.1"/>
    <property type="molecule type" value="Genomic_DNA"/>
</dbReference>
<feature type="non-terminal residue" evidence="1">
    <location>
        <position position="1"/>
    </location>
</feature>
<gene>
    <name evidence="1" type="ORF">BpHYR1_015837</name>
</gene>
<dbReference type="Proteomes" id="UP000276133">
    <property type="component" value="Unassembled WGS sequence"/>
</dbReference>
<accession>A0A3M7P592</accession>
<organism evidence="1 2">
    <name type="scientific">Brachionus plicatilis</name>
    <name type="common">Marine rotifer</name>
    <name type="synonym">Brachionus muelleri</name>
    <dbReference type="NCBI Taxonomy" id="10195"/>
    <lineage>
        <taxon>Eukaryota</taxon>
        <taxon>Metazoa</taxon>
        <taxon>Spiralia</taxon>
        <taxon>Gnathifera</taxon>
        <taxon>Rotifera</taxon>
        <taxon>Eurotatoria</taxon>
        <taxon>Monogononta</taxon>
        <taxon>Pseudotrocha</taxon>
        <taxon>Ploima</taxon>
        <taxon>Brachionidae</taxon>
        <taxon>Brachionus</taxon>
    </lineage>
</organism>
<proteinExistence type="predicted"/>
<dbReference type="AlphaFoldDB" id="A0A3M7P592"/>
<keyword evidence="2" id="KW-1185">Reference proteome</keyword>
<comment type="caution">
    <text evidence="1">The sequence shown here is derived from an EMBL/GenBank/DDBJ whole genome shotgun (WGS) entry which is preliminary data.</text>
</comment>
<evidence type="ECO:0000313" key="2">
    <source>
        <dbReference type="Proteomes" id="UP000276133"/>
    </source>
</evidence>
<protein>
    <submittedName>
        <fullName evidence="1">Uncharacterized protein</fullName>
    </submittedName>
</protein>
<evidence type="ECO:0000313" key="1">
    <source>
        <dbReference type="EMBL" id="RMZ94246.1"/>
    </source>
</evidence>
<reference evidence="1 2" key="1">
    <citation type="journal article" date="2018" name="Sci. Rep.">
        <title>Genomic signatures of local adaptation to the degree of environmental predictability in rotifers.</title>
        <authorList>
            <person name="Franch-Gras L."/>
            <person name="Hahn C."/>
            <person name="Garcia-Roger E.M."/>
            <person name="Carmona M.J."/>
            <person name="Serra M."/>
            <person name="Gomez A."/>
        </authorList>
    </citation>
    <scope>NUCLEOTIDE SEQUENCE [LARGE SCALE GENOMIC DNA]</scope>
    <source>
        <strain evidence="1">HYR1</strain>
    </source>
</reference>
<sequence>FFRLFEPVKHFRICVTIQFELNKLSHHSNIANFLNENFLLFGTILHRVLGHRQSEDIPQNADEYERLSLEVSYNRLNSPRLIVNSNIRDLISKMLLTSFLGRSNE</sequence>
<name>A0A3M7P592_BRAPC</name>